<dbReference type="Pfam" id="PF00313">
    <property type="entry name" value="CSD"/>
    <property type="match status" value="1"/>
</dbReference>
<dbReference type="SUPFAM" id="SSF50249">
    <property type="entry name" value="Nucleic acid-binding proteins"/>
    <property type="match status" value="1"/>
</dbReference>
<accession>A0ABM7RNJ0</accession>
<dbReference type="Proteomes" id="UP000218595">
    <property type="component" value="Chromosome"/>
</dbReference>
<evidence type="ECO:0000259" key="1">
    <source>
        <dbReference type="PROSITE" id="PS51857"/>
    </source>
</evidence>
<proteinExistence type="predicted"/>
<gene>
    <name evidence="2" type="ORF">LAB08_R18490</name>
</gene>
<dbReference type="InterPro" id="IPR011129">
    <property type="entry name" value="CSD"/>
</dbReference>
<dbReference type="SMART" id="SM00357">
    <property type="entry name" value="CSP"/>
    <property type="match status" value="1"/>
</dbReference>
<dbReference type="EMBL" id="AP017423">
    <property type="protein sequence ID" value="BCX67215.1"/>
    <property type="molecule type" value="Genomic_DNA"/>
</dbReference>
<name>A0ABM7RNJ0_9PSED</name>
<organism evidence="2 3">
    <name type="scientific">Pseudomonas izuensis</name>
    <dbReference type="NCBI Taxonomy" id="2684212"/>
    <lineage>
        <taxon>Bacteria</taxon>
        <taxon>Pseudomonadati</taxon>
        <taxon>Pseudomonadota</taxon>
        <taxon>Gammaproteobacteria</taxon>
        <taxon>Pseudomonadales</taxon>
        <taxon>Pseudomonadaceae</taxon>
        <taxon>Pseudomonas</taxon>
    </lineage>
</organism>
<keyword evidence="3" id="KW-1185">Reference proteome</keyword>
<evidence type="ECO:0000313" key="2">
    <source>
        <dbReference type="EMBL" id="BCX67215.1"/>
    </source>
</evidence>
<feature type="domain" description="CSD" evidence="1">
    <location>
        <begin position="7"/>
        <end position="69"/>
    </location>
</feature>
<dbReference type="RefSeq" id="WP_157755731.1">
    <property type="nucleotide sequence ID" value="NZ_AP017423.2"/>
</dbReference>
<dbReference type="InterPro" id="IPR012340">
    <property type="entry name" value="NA-bd_OB-fold"/>
</dbReference>
<dbReference type="Gene3D" id="2.40.50.140">
    <property type="entry name" value="Nucleic acid-binding proteins"/>
    <property type="match status" value="1"/>
</dbReference>
<evidence type="ECO:0000313" key="3">
    <source>
        <dbReference type="Proteomes" id="UP000218595"/>
    </source>
</evidence>
<reference evidence="2 3" key="1">
    <citation type="submission" date="2016-04" db="EMBL/GenBank/DDBJ databases">
        <title>Complete genome sequence of Pseudomonas sp. LAB-08 isolated from TCE contaminated aquifer soil.</title>
        <authorList>
            <person name="Dohra H."/>
            <person name="Suzuki K."/>
            <person name="Fatma A."/>
            <person name="Inuzuka Y."/>
            <person name="Honjo M."/>
            <person name="Tashiro Y."/>
            <person name="Futamata H."/>
        </authorList>
    </citation>
    <scope>NUCLEOTIDE SEQUENCE [LARGE SCALE GENOMIC DNA]</scope>
    <source>
        <strain evidence="2 3">LAB-08</strain>
    </source>
</reference>
<protein>
    <submittedName>
        <fullName evidence="2">Cold shock domain-containing protein</fullName>
    </submittedName>
</protein>
<sequence>MSIPEGAASGVVRSFVESKAYGFIDGDDGESYFVHIKEVQGGVPLVTGQQVWFIPKPAPKGSKATQVVAGQAPTLIYIEPDNFIVSKAPVPNGVEVIVVVGNGWAESNDPHRAREDLIQLAKSYGANAIINNNLERYTQQQTCSNYKFTMHRQHGDFAVVKRVGSSSDPAVIEAAQQQMQALIDWWEQKNPPTPEIIAEPREPVSLSTLVPPAKVKFVAVLLWSWSCTVVKIMWLIGRHFAEKGIAKFRGAQNI</sequence>
<dbReference type="PROSITE" id="PS51857">
    <property type="entry name" value="CSD_2"/>
    <property type="match status" value="1"/>
</dbReference>
<dbReference type="InterPro" id="IPR002059">
    <property type="entry name" value="CSP_DNA-bd"/>
</dbReference>